<dbReference type="PROSITE" id="PS50987">
    <property type="entry name" value="HTH_ARSR_2"/>
    <property type="match status" value="1"/>
</dbReference>
<evidence type="ECO:0000256" key="1">
    <source>
        <dbReference type="ARBA" id="ARBA00023015"/>
    </source>
</evidence>
<dbReference type="InterPro" id="IPR036388">
    <property type="entry name" value="WH-like_DNA-bd_sf"/>
</dbReference>
<dbReference type="PRINTS" id="PR00778">
    <property type="entry name" value="HTHARSR"/>
</dbReference>
<evidence type="ECO:0000313" key="6">
    <source>
        <dbReference type="Proteomes" id="UP000642070"/>
    </source>
</evidence>
<gene>
    <name evidence="5" type="ORF">GCM10007977_108970</name>
</gene>
<sequence length="121" mass="12801">MANHPGPGPTLIPTADPDAPTQPQLHAAAATFALLSSPARLHLVWLMAHERADVGTLAGLIGLSVTTTSQHLGKLRLAGVITARKQGRHVFYAVEDPHVLMLIDQIFSHIAPDGTLAPDPQ</sequence>
<evidence type="ECO:0000256" key="3">
    <source>
        <dbReference type="ARBA" id="ARBA00023163"/>
    </source>
</evidence>
<dbReference type="AlphaFoldDB" id="A0A917UFI2"/>
<keyword evidence="3" id="KW-0804">Transcription</keyword>
<evidence type="ECO:0000259" key="4">
    <source>
        <dbReference type="PROSITE" id="PS50987"/>
    </source>
</evidence>
<name>A0A917UFI2_9ACTN</name>
<evidence type="ECO:0000313" key="5">
    <source>
        <dbReference type="EMBL" id="GGM89165.1"/>
    </source>
</evidence>
<dbReference type="InterPro" id="IPR036390">
    <property type="entry name" value="WH_DNA-bd_sf"/>
</dbReference>
<keyword evidence="2" id="KW-0238">DNA-binding</keyword>
<keyword evidence="6" id="KW-1185">Reference proteome</keyword>
<dbReference type="SMART" id="SM00418">
    <property type="entry name" value="HTH_ARSR"/>
    <property type="match status" value="1"/>
</dbReference>
<dbReference type="InterPro" id="IPR011991">
    <property type="entry name" value="ArsR-like_HTH"/>
</dbReference>
<dbReference type="InterPro" id="IPR001845">
    <property type="entry name" value="HTH_ArsR_DNA-bd_dom"/>
</dbReference>
<reference evidence="5" key="1">
    <citation type="journal article" date="2014" name="Int. J. Syst. Evol. Microbiol.">
        <title>Complete genome sequence of Corynebacterium casei LMG S-19264T (=DSM 44701T), isolated from a smear-ripened cheese.</title>
        <authorList>
            <consortium name="US DOE Joint Genome Institute (JGI-PGF)"/>
            <person name="Walter F."/>
            <person name="Albersmeier A."/>
            <person name="Kalinowski J."/>
            <person name="Ruckert C."/>
        </authorList>
    </citation>
    <scope>NUCLEOTIDE SEQUENCE</scope>
    <source>
        <strain evidence="5">JCM 19831</strain>
    </source>
</reference>
<reference evidence="5" key="2">
    <citation type="submission" date="2020-09" db="EMBL/GenBank/DDBJ databases">
        <authorList>
            <person name="Sun Q."/>
            <person name="Ohkuma M."/>
        </authorList>
    </citation>
    <scope>NUCLEOTIDE SEQUENCE</scope>
    <source>
        <strain evidence="5">JCM 19831</strain>
    </source>
</reference>
<protein>
    <submittedName>
        <fullName evidence="5">Transcriptional regulator</fullName>
    </submittedName>
</protein>
<proteinExistence type="predicted"/>
<dbReference type="PANTHER" id="PTHR43132">
    <property type="entry name" value="ARSENICAL RESISTANCE OPERON REPRESSOR ARSR-RELATED"/>
    <property type="match status" value="1"/>
</dbReference>
<dbReference type="PANTHER" id="PTHR43132:SF6">
    <property type="entry name" value="HTH-TYPE TRANSCRIPTIONAL REPRESSOR CZRA"/>
    <property type="match status" value="1"/>
</dbReference>
<comment type="caution">
    <text evidence="5">The sequence shown here is derived from an EMBL/GenBank/DDBJ whole genome shotgun (WGS) entry which is preliminary data.</text>
</comment>
<dbReference type="Gene3D" id="1.10.10.10">
    <property type="entry name" value="Winged helix-like DNA-binding domain superfamily/Winged helix DNA-binding domain"/>
    <property type="match status" value="1"/>
</dbReference>
<dbReference type="GO" id="GO:0003700">
    <property type="term" value="F:DNA-binding transcription factor activity"/>
    <property type="evidence" value="ECO:0007669"/>
    <property type="project" value="InterPro"/>
</dbReference>
<dbReference type="GO" id="GO:0003677">
    <property type="term" value="F:DNA binding"/>
    <property type="evidence" value="ECO:0007669"/>
    <property type="project" value="UniProtKB-KW"/>
</dbReference>
<feature type="domain" description="HTH arsR-type" evidence="4">
    <location>
        <begin position="20"/>
        <end position="114"/>
    </location>
</feature>
<keyword evidence="1" id="KW-0805">Transcription regulation</keyword>
<dbReference type="Proteomes" id="UP000642070">
    <property type="component" value="Unassembled WGS sequence"/>
</dbReference>
<dbReference type="Pfam" id="PF01022">
    <property type="entry name" value="HTH_5"/>
    <property type="match status" value="1"/>
</dbReference>
<dbReference type="InterPro" id="IPR051011">
    <property type="entry name" value="Metal_resp_trans_reg"/>
</dbReference>
<evidence type="ECO:0000256" key="2">
    <source>
        <dbReference type="ARBA" id="ARBA00023125"/>
    </source>
</evidence>
<dbReference type="CDD" id="cd00090">
    <property type="entry name" value="HTH_ARSR"/>
    <property type="match status" value="1"/>
</dbReference>
<organism evidence="5 6">
    <name type="scientific">Dactylosporangium sucinum</name>
    <dbReference type="NCBI Taxonomy" id="1424081"/>
    <lineage>
        <taxon>Bacteria</taxon>
        <taxon>Bacillati</taxon>
        <taxon>Actinomycetota</taxon>
        <taxon>Actinomycetes</taxon>
        <taxon>Micromonosporales</taxon>
        <taxon>Micromonosporaceae</taxon>
        <taxon>Dactylosporangium</taxon>
    </lineage>
</organism>
<dbReference type="NCBIfam" id="NF033788">
    <property type="entry name" value="HTH_metalloreg"/>
    <property type="match status" value="1"/>
</dbReference>
<dbReference type="SUPFAM" id="SSF46785">
    <property type="entry name" value="Winged helix' DNA-binding domain"/>
    <property type="match status" value="1"/>
</dbReference>
<accession>A0A917UFI2</accession>
<dbReference type="EMBL" id="BMPI01000126">
    <property type="protein sequence ID" value="GGM89165.1"/>
    <property type="molecule type" value="Genomic_DNA"/>
</dbReference>